<feature type="compositionally biased region" description="Acidic residues" evidence="1">
    <location>
        <begin position="348"/>
        <end position="367"/>
    </location>
</feature>
<dbReference type="Proteomes" id="UP000525078">
    <property type="component" value="Unassembled WGS sequence"/>
</dbReference>
<sequence>MSMAQCLKLSELLKEDQEPFVLKNYISDRLSQLKTADHPRNHLQLKKRKPISENRSFPGKFCKTACFLSLNESPDPRKSPLFEFQSPAKSPCKNSNAIFLHIPARTAALLLDAALRIQKQSSSSSSKTKTQKLKNGFGLFGSFLKRLKNRNRSNRTREIEGGNGVKVKPSVKDILRKVNTMEEKIVRGDDQVMTGCEISGSCPCTGRPSSATIWSESNEEKSLDLETSSSTSSHYEHSDEIDFLTKLVRESNNNNNGDIDFSFCDHENENDFSQSPFRFVLTRSPSSAGHRTPEFSSPAPSPSRHKQEEKIKKCVSENQEFQRVKNEEEEEEEEEKEQFSPVSVLDPPFEDDYDGHEDEDEDEDNGFDMESSFASVQRTKQQLLQKLRRFEKLAELDPIELEKRMLDEEDDDDEEEEECEDDESDVGDFVREVLGNSRLHQVQRIPRHMKRLVSDVMLEERREENTSDYSEEVVKRVCKRFESWKEVQCNTIDMMVEQDYSKDLQGWTTKNNKEQMGETAIEIEYAIFGLLVEELAAELVCLDGK</sequence>
<evidence type="ECO:0000256" key="1">
    <source>
        <dbReference type="SAM" id="MobiDB-lite"/>
    </source>
</evidence>
<feature type="region of interest" description="Disordered" evidence="1">
    <location>
        <begin position="283"/>
        <end position="376"/>
    </location>
</feature>
<feature type="compositionally biased region" description="Acidic residues" evidence="1">
    <location>
        <begin position="327"/>
        <end position="336"/>
    </location>
</feature>
<evidence type="ECO:0000313" key="3">
    <source>
        <dbReference type="EMBL" id="KAF4384060.1"/>
    </source>
</evidence>
<proteinExistence type="predicted"/>
<dbReference type="AlphaFoldDB" id="A0A7J6EL69"/>
<dbReference type="EMBL" id="JAATIP010000225">
    <property type="protein sequence ID" value="KAF4358479.1"/>
    <property type="molecule type" value="Genomic_DNA"/>
</dbReference>
<keyword evidence="5" id="KW-1185">Reference proteome</keyword>
<evidence type="ECO:0000313" key="2">
    <source>
        <dbReference type="EMBL" id="KAF4358479.1"/>
    </source>
</evidence>
<accession>A0A7J6EL69</accession>
<evidence type="ECO:0000313" key="4">
    <source>
        <dbReference type="Proteomes" id="UP000525078"/>
    </source>
</evidence>
<reference evidence="4 5" key="1">
    <citation type="journal article" date="2020" name="bioRxiv">
        <title>Sequence and annotation of 42 cannabis genomes reveals extensive copy number variation in cannabinoid synthesis and pathogen resistance genes.</title>
        <authorList>
            <person name="Mckernan K.J."/>
            <person name="Helbert Y."/>
            <person name="Kane L.T."/>
            <person name="Ebling H."/>
            <person name="Zhang L."/>
            <person name="Liu B."/>
            <person name="Eaton Z."/>
            <person name="Mclaughlin S."/>
            <person name="Kingan S."/>
            <person name="Baybayan P."/>
            <person name="Concepcion G."/>
            <person name="Jordan M."/>
            <person name="Riva A."/>
            <person name="Barbazuk W."/>
            <person name="Harkins T."/>
        </authorList>
    </citation>
    <scope>NUCLEOTIDE SEQUENCE [LARGE SCALE GENOMIC DNA]</scope>
    <source>
        <strain evidence="4 5">cv. Jamaican Lion 4</strain>
        <strain evidence="3">Father</strain>
        <strain evidence="2">Mother</strain>
        <tissue evidence="2">Leaf</tissue>
    </source>
</reference>
<dbReference type="Proteomes" id="UP000583929">
    <property type="component" value="Unassembled WGS sequence"/>
</dbReference>
<organism evidence="2 4">
    <name type="scientific">Cannabis sativa</name>
    <name type="common">Hemp</name>
    <name type="synonym">Marijuana</name>
    <dbReference type="NCBI Taxonomy" id="3483"/>
    <lineage>
        <taxon>Eukaryota</taxon>
        <taxon>Viridiplantae</taxon>
        <taxon>Streptophyta</taxon>
        <taxon>Embryophyta</taxon>
        <taxon>Tracheophyta</taxon>
        <taxon>Spermatophyta</taxon>
        <taxon>Magnoliopsida</taxon>
        <taxon>eudicotyledons</taxon>
        <taxon>Gunneridae</taxon>
        <taxon>Pentapetalae</taxon>
        <taxon>rosids</taxon>
        <taxon>fabids</taxon>
        <taxon>Rosales</taxon>
        <taxon>Cannabaceae</taxon>
        <taxon>Cannabis</taxon>
    </lineage>
</organism>
<dbReference type="PANTHER" id="PTHR33623:SF5">
    <property type="entry name" value="HISTONE-LYSINE N-METHYLTRANSFERASE SETD1B-LIKE PROTEIN"/>
    <property type="match status" value="1"/>
</dbReference>
<gene>
    <name evidence="2" type="ORF">F8388_005135</name>
    <name evidence="3" type="ORF">G4B88_030956</name>
</gene>
<feature type="compositionally biased region" description="Acidic residues" evidence="1">
    <location>
        <begin position="407"/>
        <end position="425"/>
    </location>
</feature>
<dbReference type="PANTHER" id="PTHR33623">
    <property type="entry name" value="OS04G0572500 PROTEIN"/>
    <property type="match status" value="1"/>
</dbReference>
<comment type="caution">
    <text evidence="2">The sequence shown here is derived from an EMBL/GenBank/DDBJ whole genome shotgun (WGS) entry which is preliminary data.</text>
</comment>
<dbReference type="EMBL" id="JAATIQ010000094">
    <property type="protein sequence ID" value="KAF4384060.1"/>
    <property type="molecule type" value="Genomic_DNA"/>
</dbReference>
<feature type="region of interest" description="Disordered" evidence="1">
    <location>
        <begin position="216"/>
        <end position="237"/>
    </location>
</feature>
<feature type="region of interest" description="Disordered" evidence="1">
    <location>
        <begin position="401"/>
        <end position="425"/>
    </location>
</feature>
<feature type="compositionally biased region" description="Basic and acidic residues" evidence="1">
    <location>
        <begin position="305"/>
        <end position="326"/>
    </location>
</feature>
<name>A0A7J6EL69_CANSA</name>
<protein>
    <recommendedName>
        <fullName evidence="6">DUF4378 domain-containing protein</fullName>
    </recommendedName>
</protein>
<evidence type="ECO:0008006" key="6">
    <source>
        <dbReference type="Google" id="ProtNLM"/>
    </source>
</evidence>
<evidence type="ECO:0000313" key="5">
    <source>
        <dbReference type="Proteomes" id="UP000583929"/>
    </source>
</evidence>